<evidence type="ECO:0000256" key="3">
    <source>
        <dbReference type="ARBA" id="ARBA00023295"/>
    </source>
</evidence>
<protein>
    <submittedName>
        <fullName evidence="5">Endoglucanase</fullName>
        <ecNumber evidence="5">3.2.1.4</ecNumber>
    </submittedName>
</protein>
<feature type="chain" id="PRO_5039467105" evidence="4">
    <location>
        <begin position="25"/>
        <end position="390"/>
    </location>
</feature>
<keyword evidence="3 5" id="KW-0326">Glycosidase</keyword>
<dbReference type="PRINTS" id="PR00735">
    <property type="entry name" value="GLHYDRLASE8"/>
</dbReference>
<proteinExistence type="inferred from homology"/>
<dbReference type="InterPro" id="IPR008928">
    <property type="entry name" value="6-hairpin_glycosidase_sf"/>
</dbReference>
<dbReference type="AlphaFoldDB" id="A0A7W3PG45"/>
<gene>
    <name evidence="5" type="ORF">FHX71_004215</name>
</gene>
<dbReference type="Pfam" id="PF01270">
    <property type="entry name" value="Glyco_hydro_8"/>
    <property type="match status" value="1"/>
</dbReference>
<comment type="similarity">
    <text evidence="1">Belongs to the glycosyl hydrolase 8 (cellulase D) family.</text>
</comment>
<keyword evidence="4" id="KW-0732">Signal</keyword>
<evidence type="ECO:0000256" key="1">
    <source>
        <dbReference type="ARBA" id="ARBA00009209"/>
    </source>
</evidence>
<keyword evidence="2 5" id="KW-0378">Hydrolase</keyword>
<dbReference type="Gene3D" id="1.50.10.10">
    <property type="match status" value="1"/>
</dbReference>
<dbReference type="EMBL" id="JACGWV010000002">
    <property type="protein sequence ID" value="MBA8810239.1"/>
    <property type="molecule type" value="Genomic_DNA"/>
</dbReference>
<evidence type="ECO:0000256" key="4">
    <source>
        <dbReference type="SAM" id="SignalP"/>
    </source>
</evidence>
<keyword evidence="6" id="KW-1185">Reference proteome</keyword>
<name>A0A7W3PG45_9MICO</name>
<dbReference type="Proteomes" id="UP000540568">
    <property type="component" value="Unassembled WGS sequence"/>
</dbReference>
<evidence type="ECO:0000256" key="2">
    <source>
        <dbReference type="ARBA" id="ARBA00022801"/>
    </source>
</evidence>
<dbReference type="GO" id="GO:0008810">
    <property type="term" value="F:cellulase activity"/>
    <property type="evidence" value="ECO:0007669"/>
    <property type="project" value="UniProtKB-EC"/>
</dbReference>
<evidence type="ECO:0000313" key="5">
    <source>
        <dbReference type="EMBL" id="MBA8810239.1"/>
    </source>
</evidence>
<dbReference type="GO" id="GO:0005975">
    <property type="term" value="P:carbohydrate metabolic process"/>
    <property type="evidence" value="ECO:0007669"/>
    <property type="project" value="InterPro"/>
</dbReference>
<sequence>MRPAKVAVAAVGAVVVAGGAAVLAVGGGETHDHAEQAAPSGSAPSMLSSGTTALADLDVPEQAAAFLDGWVDDDGRVVRRDEGGDTVSEGQAYGLLAAVAADDEESFDAIWDWTTAELVRDDGLLSWRWADGEVVDDEPASDADLDAARALVLAGDRFDRDDLRADGTDLADVITDRLTVETSLGRILLPGLWAAETEPYAYNPSYASPAAFDLLGEATGDERWAELNEGSAAVTTELLDATALPPDWAQVHEDGLVEAMPGPLGGGDPVQYGYDAPRLALRYAESCTAGDVQLAGQTYAALERLDEPAARLDLGGGPLTEDRSPLSLTARAAAAAAVGEEQAGRDDLDGAAALATEHPTYYGQAWVVLASAMLTTDTLGGCAPLPGASS</sequence>
<accession>A0A7W3PG45</accession>
<dbReference type="InterPro" id="IPR012341">
    <property type="entry name" value="6hp_glycosidase-like_sf"/>
</dbReference>
<evidence type="ECO:0000313" key="6">
    <source>
        <dbReference type="Proteomes" id="UP000540568"/>
    </source>
</evidence>
<comment type="caution">
    <text evidence="5">The sequence shown here is derived from an EMBL/GenBank/DDBJ whole genome shotgun (WGS) entry which is preliminary data.</text>
</comment>
<dbReference type="RefSeq" id="WP_182619377.1">
    <property type="nucleotide sequence ID" value="NZ_BAAATF010000010.1"/>
</dbReference>
<dbReference type="EC" id="3.2.1.4" evidence="5"/>
<reference evidence="5 6" key="1">
    <citation type="submission" date="2020-07" db="EMBL/GenBank/DDBJ databases">
        <title>Sequencing the genomes of 1000 actinobacteria strains.</title>
        <authorList>
            <person name="Klenk H.-P."/>
        </authorList>
    </citation>
    <scope>NUCLEOTIDE SEQUENCE [LARGE SCALE GENOMIC DNA]</scope>
    <source>
        <strain evidence="5 6">DSM 44121</strain>
    </source>
</reference>
<dbReference type="SUPFAM" id="SSF48208">
    <property type="entry name" value="Six-hairpin glycosidases"/>
    <property type="match status" value="1"/>
</dbReference>
<organism evidence="5 6">
    <name type="scientific">Promicromonospora sukumoe</name>
    <dbReference type="NCBI Taxonomy" id="88382"/>
    <lineage>
        <taxon>Bacteria</taxon>
        <taxon>Bacillati</taxon>
        <taxon>Actinomycetota</taxon>
        <taxon>Actinomycetes</taxon>
        <taxon>Micrococcales</taxon>
        <taxon>Promicromonosporaceae</taxon>
        <taxon>Promicromonospora</taxon>
    </lineage>
</organism>
<dbReference type="InterPro" id="IPR002037">
    <property type="entry name" value="Glyco_hydro_8"/>
</dbReference>
<feature type="signal peptide" evidence="4">
    <location>
        <begin position="1"/>
        <end position="24"/>
    </location>
</feature>